<dbReference type="OrthoDB" id="568083at2759"/>
<keyword evidence="2 3" id="KW-0442">Lipid degradation</keyword>
<dbReference type="GO" id="GO:0016042">
    <property type="term" value="P:lipid catabolic process"/>
    <property type="evidence" value="ECO:0007669"/>
    <property type="project" value="UniProtKB-UniRule"/>
</dbReference>
<dbReference type="Pfam" id="PF01734">
    <property type="entry name" value="Patatin"/>
    <property type="match status" value="1"/>
</dbReference>
<dbReference type="GO" id="GO:0016787">
    <property type="term" value="F:hydrolase activity"/>
    <property type="evidence" value="ECO:0007669"/>
    <property type="project" value="UniProtKB-UniRule"/>
</dbReference>
<evidence type="ECO:0000313" key="5">
    <source>
        <dbReference type="EMBL" id="GHP08839.1"/>
    </source>
</evidence>
<sequence length="364" mass="39258">MQLRTCVLDILAKRRREKSCPERRNDPFKVGLAVEGGGMRGCVTAGMLKALSELGFDANCFDAAYGSSAGACNLTYYFSKQMEGVDVYANNLPDSGFISLRRFVARAGGLLDIGVLIDSIMNQDVPLDWDRVISHPTELHVLAADCLSGATRSFCSFSNERHLREALRISASPPGVGAVKPHSSVSETLTDPMVTEPVPIYSALSNGCTHVLVLTSAQTTFDSGFGGLFRNLGDAATQELLMSPTPEIREAWRRRRRGGDGFPSAFHAFGIPDREWLDQLTISPFAWAEALGALAEWGANVGVVDSESPPSRHERYVYSIAPGPHDVGSLCCEPEIIRAGVKEGYDAAMKSLLTVPSTTTLAAL</sequence>
<feature type="short sequence motif" description="GXSXG" evidence="2">
    <location>
        <begin position="66"/>
        <end position="70"/>
    </location>
</feature>
<dbReference type="InterPro" id="IPR016035">
    <property type="entry name" value="Acyl_Trfase/lysoPLipase"/>
</dbReference>
<dbReference type="SUPFAM" id="SSF52151">
    <property type="entry name" value="FabD/lysophospholipase-like"/>
    <property type="match status" value="1"/>
</dbReference>
<feature type="active site" description="Proton acceptor" evidence="2">
    <location>
        <position position="191"/>
    </location>
</feature>
<accession>A0A830HVB8</accession>
<dbReference type="Proteomes" id="UP000660262">
    <property type="component" value="Unassembled WGS sequence"/>
</dbReference>
<evidence type="ECO:0000313" key="6">
    <source>
        <dbReference type="Proteomes" id="UP000660262"/>
    </source>
</evidence>
<comment type="caution">
    <text evidence="5">The sequence shown here is derived from an EMBL/GenBank/DDBJ whole genome shotgun (WGS) entry which is preliminary data.</text>
</comment>
<reference evidence="5" key="1">
    <citation type="submission" date="2020-10" db="EMBL/GenBank/DDBJ databases">
        <title>Unveiling of a novel bifunctional photoreceptor, Dualchrome1, isolated from a cosmopolitan green alga.</title>
        <authorList>
            <person name="Suzuki S."/>
            <person name="Kawachi M."/>
        </authorList>
    </citation>
    <scope>NUCLEOTIDE SEQUENCE</scope>
    <source>
        <strain evidence="5">NIES 2893</strain>
    </source>
</reference>
<protein>
    <recommendedName>
        <fullName evidence="3">Patatin</fullName>
        <ecNumber evidence="3">3.1.1.-</ecNumber>
    </recommendedName>
</protein>
<comment type="function">
    <text evidence="3">Lipolytic acyl hydrolase (LAH).</text>
</comment>
<dbReference type="InterPro" id="IPR002641">
    <property type="entry name" value="PNPLA_dom"/>
</dbReference>
<proteinExistence type="inferred from homology"/>
<name>A0A830HVB8_9CHLO</name>
<evidence type="ECO:0000256" key="1">
    <source>
        <dbReference type="ARBA" id="ARBA00023098"/>
    </source>
</evidence>
<dbReference type="AlphaFoldDB" id="A0A830HVB8"/>
<comment type="domain">
    <text evidence="3">The nitrogen atoms of the two glycine residues in the GGXR motif define the oxyanion hole, and stabilize the oxyanion that forms during the nucleophilic attack by the catalytic serine during substrate cleavage.</text>
</comment>
<feature type="active site" description="Nucleophile" evidence="2">
    <location>
        <position position="68"/>
    </location>
</feature>
<dbReference type="Gene3D" id="3.40.1090.10">
    <property type="entry name" value="Cytosolic phospholipase A2 catalytic domain"/>
    <property type="match status" value="1"/>
</dbReference>
<feature type="short sequence motif" description="GXGXXG" evidence="2">
    <location>
        <begin position="36"/>
        <end position="41"/>
    </location>
</feature>
<keyword evidence="1 2" id="KW-0443">Lipid metabolism</keyword>
<comment type="similarity">
    <text evidence="3">Belongs to the patatin family.</text>
</comment>
<dbReference type="EMBL" id="BNJQ01000022">
    <property type="protein sequence ID" value="GHP08839.1"/>
    <property type="molecule type" value="Genomic_DNA"/>
</dbReference>
<dbReference type="EC" id="3.1.1.-" evidence="3"/>
<organism evidence="5 6">
    <name type="scientific">Pycnococcus provasolii</name>
    <dbReference type="NCBI Taxonomy" id="41880"/>
    <lineage>
        <taxon>Eukaryota</taxon>
        <taxon>Viridiplantae</taxon>
        <taxon>Chlorophyta</taxon>
        <taxon>Pseudoscourfieldiophyceae</taxon>
        <taxon>Pseudoscourfieldiales</taxon>
        <taxon>Pycnococcaceae</taxon>
        <taxon>Pycnococcus</taxon>
    </lineage>
</organism>
<keyword evidence="6" id="KW-1185">Reference proteome</keyword>
<evidence type="ECO:0000256" key="2">
    <source>
        <dbReference type="PROSITE-ProRule" id="PRU01161"/>
    </source>
</evidence>
<evidence type="ECO:0000256" key="3">
    <source>
        <dbReference type="RuleBase" id="RU361262"/>
    </source>
</evidence>
<comment type="caution">
    <text evidence="2">Lacks conserved residue(s) required for the propagation of feature annotation.</text>
</comment>
<feature type="domain" description="PNPLA" evidence="4">
    <location>
        <begin position="32"/>
        <end position="204"/>
    </location>
</feature>
<gene>
    <name evidence="5" type="ORF">PPROV_000757600</name>
</gene>
<keyword evidence="2 3" id="KW-0378">Hydrolase</keyword>
<dbReference type="PROSITE" id="PS51635">
    <property type="entry name" value="PNPLA"/>
    <property type="match status" value="1"/>
</dbReference>
<evidence type="ECO:0000259" key="4">
    <source>
        <dbReference type="PROSITE" id="PS51635"/>
    </source>
</evidence>